<evidence type="ECO:0000313" key="6">
    <source>
        <dbReference type="EMBL" id="SFI36492.1"/>
    </source>
</evidence>
<dbReference type="STRING" id="1576369.SAMN05421753_108110"/>
<dbReference type="Pfam" id="PF13144">
    <property type="entry name" value="ChapFlgA"/>
    <property type="match status" value="1"/>
</dbReference>
<dbReference type="NCBIfam" id="TIGR03170">
    <property type="entry name" value="flgA_cterm"/>
    <property type="match status" value="1"/>
</dbReference>
<keyword evidence="3" id="KW-0574">Periplasm</keyword>
<proteinExistence type="predicted"/>
<evidence type="ECO:0000256" key="2">
    <source>
        <dbReference type="ARBA" id="ARBA00022729"/>
    </source>
</evidence>
<keyword evidence="6" id="KW-0966">Cell projection</keyword>
<dbReference type="CDD" id="cd11614">
    <property type="entry name" value="SAF_CpaB_FlgA_like"/>
    <property type="match status" value="1"/>
</dbReference>
<dbReference type="Gene3D" id="2.30.30.760">
    <property type="match status" value="1"/>
</dbReference>
<dbReference type="InterPro" id="IPR017585">
    <property type="entry name" value="SAF_FlgA"/>
</dbReference>
<evidence type="ECO:0000259" key="5">
    <source>
        <dbReference type="SMART" id="SM00858"/>
    </source>
</evidence>
<gene>
    <name evidence="6" type="ORF">SAMN05421753_108110</name>
</gene>
<evidence type="ECO:0000256" key="3">
    <source>
        <dbReference type="ARBA" id="ARBA00022764"/>
    </source>
</evidence>
<comment type="subcellular location">
    <subcellularLocation>
        <location evidence="1">Periplasm</location>
    </subcellularLocation>
</comment>
<evidence type="ECO:0000256" key="4">
    <source>
        <dbReference type="SAM" id="SignalP"/>
    </source>
</evidence>
<dbReference type="OrthoDB" id="290305at2"/>
<dbReference type="RefSeq" id="WP_092050388.1">
    <property type="nucleotide sequence ID" value="NZ_FOQD01000008.1"/>
</dbReference>
<keyword evidence="6" id="KW-0282">Flagellum</keyword>
<evidence type="ECO:0000313" key="7">
    <source>
        <dbReference type="Proteomes" id="UP000199518"/>
    </source>
</evidence>
<sequence length="338" mass="37451">MRQRRRSLALFIAVLATAGGLHVLQAEPEPAKASVRLKASAVVSSEKVRLEDVAEIIDNDPVRRARLRDLDLAVFEQRDALTLDRDFIEIRILLAGFDRSTIVLNGEKQVKILPPAPVSLTDMGVEEAVYTELCRQFSISPDELHVKLVSPFIGNLTSAALKMENPRIEVMRVAQLPLGRSQLTVRILDGERLVIAKPASFEVARRQQVVVATTSLDRTHVLSEANMQNEIRFVDSPVDRLFAEQLVGHRVTTPLKPGEVITLRHVGEEVIPEAPLLVQARDPVRLIAKKGRLTVTIPVAEALQAGKRGQLIRVRNLQSNQIVTGQVVDRGEVHVILP</sequence>
<dbReference type="InterPro" id="IPR013974">
    <property type="entry name" value="SAF"/>
</dbReference>
<feature type="signal peptide" evidence="4">
    <location>
        <begin position="1"/>
        <end position="18"/>
    </location>
</feature>
<dbReference type="GO" id="GO:0044780">
    <property type="term" value="P:bacterial-type flagellum assembly"/>
    <property type="evidence" value="ECO:0007669"/>
    <property type="project" value="InterPro"/>
</dbReference>
<keyword evidence="6" id="KW-0969">Cilium</keyword>
<feature type="chain" id="PRO_5011595228" evidence="4">
    <location>
        <begin position="19"/>
        <end position="338"/>
    </location>
</feature>
<dbReference type="InterPro" id="IPR039246">
    <property type="entry name" value="Flagellar_FlgA"/>
</dbReference>
<protein>
    <submittedName>
        <fullName evidence="6">Flagella basal body P-ring formation protein FlgA</fullName>
    </submittedName>
</protein>
<keyword evidence="7" id="KW-1185">Reference proteome</keyword>
<dbReference type="EMBL" id="FOQD01000008">
    <property type="protein sequence ID" value="SFI36492.1"/>
    <property type="molecule type" value="Genomic_DNA"/>
</dbReference>
<dbReference type="GO" id="GO:0042597">
    <property type="term" value="C:periplasmic space"/>
    <property type="evidence" value="ECO:0007669"/>
    <property type="project" value="UniProtKB-SubCell"/>
</dbReference>
<dbReference type="PANTHER" id="PTHR36307:SF1">
    <property type="entry name" value="FLAGELLA BASAL BODY P-RING FORMATION PROTEIN FLGA"/>
    <property type="match status" value="1"/>
</dbReference>
<dbReference type="Proteomes" id="UP000199518">
    <property type="component" value="Unassembled WGS sequence"/>
</dbReference>
<dbReference type="SMART" id="SM00858">
    <property type="entry name" value="SAF"/>
    <property type="match status" value="1"/>
</dbReference>
<accession>A0A1I3HLG2</accession>
<organism evidence="6 7">
    <name type="scientific">Planctomicrobium piriforme</name>
    <dbReference type="NCBI Taxonomy" id="1576369"/>
    <lineage>
        <taxon>Bacteria</taxon>
        <taxon>Pseudomonadati</taxon>
        <taxon>Planctomycetota</taxon>
        <taxon>Planctomycetia</taxon>
        <taxon>Planctomycetales</taxon>
        <taxon>Planctomycetaceae</taxon>
        <taxon>Planctomicrobium</taxon>
    </lineage>
</organism>
<feature type="domain" description="SAF" evidence="5">
    <location>
        <begin position="207"/>
        <end position="267"/>
    </location>
</feature>
<reference evidence="7" key="1">
    <citation type="submission" date="2016-10" db="EMBL/GenBank/DDBJ databases">
        <authorList>
            <person name="Varghese N."/>
            <person name="Submissions S."/>
        </authorList>
    </citation>
    <scope>NUCLEOTIDE SEQUENCE [LARGE SCALE GENOMIC DNA]</scope>
    <source>
        <strain evidence="7">DSM 26348</strain>
    </source>
</reference>
<dbReference type="PANTHER" id="PTHR36307">
    <property type="entry name" value="FLAGELLA BASAL BODY P-RING FORMATION PROTEIN FLGA"/>
    <property type="match status" value="1"/>
</dbReference>
<name>A0A1I3HLG2_9PLAN</name>
<keyword evidence="2 4" id="KW-0732">Signal</keyword>
<evidence type="ECO:0000256" key="1">
    <source>
        <dbReference type="ARBA" id="ARBA00004418"/>
    </source>
</evidence>
<dbReference type="AlphaFoldDB" id="A0A1I3HLG2"/>
<dbReference type="Gene3D" id="3.90.1210.10">
    <property type="entry name" value="Antifreeze-like/N-acetylneuraminic acid synthase C-terminal domain"/>
    <property type="match status" value="1"/>
</dbReference>